<evidence type="ECO:0000313" key="1">
    <source>
        <dbReference type="EMBL" id="HIR62252.1"/>
    </source>
</evidence>
<comment type="caution">
    <text evidence="1">The sequence shown here is derived from an EMBL/GenBank/DDBJ whole genome shotgun (WGS) entry which is preliminary data.</text>
</comment>
<name>A0A9D1E0B4_9BACT</name>
<dbReference type="AlphaFoldDB" id="A0A9D1E0B4"/>
<evidence type="ECO:0000313" key="2">
    <source>
        <dbReference type="Proteomes" id="UP000886744"/>
    </source>
</evidence>
<dbReference type="InterPro" id="IPR025631">
    <property type="entry name" value="Porin_10"/>
</dbReference>
<protein>
    <submittedName>
        <fullName evidence="1">Porin</fullName>
    </submittedName>
</protein>
<gene>
    <name evidence="1" type="ORF">IAC94_01845</name>
</gene>
<reference evidence="1" key="1">
    <citation type="submission" date="2020-10" db="EMBL/GenBank/DDBJ databases">
        <authorList>
            <person name="Gilroy R."/>
        </authorList>
    </citation>
    <scope>NUCLEOTIDE SEQUENCE</scope>
    <source>
        <strain evidence="1">ChiHjej13B12-12457</strain>
    </source>
</reference>
<reference evidence="1" key="2">
    <citation type="journal article" date="2021" name="PeerJ">
        <title>Extensive microbial diversity within the chicken gut microbiome revealed by metagenomics and culture.</title>
        <authorList>
            <person name="Gilroy R."/>
            <person name="Ravi A."/>
            <person name="Getino M."/>
            <person name="Pursley I."/>
            <person name="Horton D.L."/>
            <person name="Alikhan N.F."/>
            <person name="Baker D."/>
            <person name="Gharbi K."/>
            <person name="Hall N."/>
            <person name="Watson M."/>
            <person name="Adriaenssens E.M."/>
            <person name="Foster-Nyarko E."/>
            <person name="Jarju S."/>
            <person name="Secka A."/>
            <person name="Antonio M."/>
            <person name="Oren A."/>
            <person name="Chaudhuri R.R."/>
            <person name="La Ragione R."/>
            <person name="Hildebrand F."/>
            <person name="Pallen M.J."/>
        </authorList>
    </citation>
    <scope>NUCLEOTIDE SEQUENCE</scope>
    <source>
        <strain evidence="1">ChiHjej13B12-12457</strain>
    </source>
</reference>
<dbReference type="Proteomes" id="UP000886744">
    <property type="component" value="Unassembled WGS sequence"/>
</dbReference>
<accession>A0A9D1E0B4</accession>
<sequence>MDRKRLRDILCACAIMLMLPCSAYIIRGMSMPYVRLVQTGFPQDTVPKGGDSLNTADSTVMLPDSTALLPDSLLSGIDTTGMADSTASADTASGTKEYEPWELREMARDSARRVRDSLKGIRDSIRWSKPRVLETGFVPDSLYYKRILSWNTGPYINEYRHMHMDTTFNDWFTEYPFYKEDLDAVYLGTVGSAVQNVNFFRRRELDRFKAYAPYITYSHVPENMPFYNVKAPYTELAYWGTIFAFKDKEETNVRFLHTQNITPELNLAVLYQGWKALGMLENEKTVNNSLEVSANYLGRNYIAHAGLIHHNITRQENGGIQDSYMVRDTTVDAKTIAVNLQEAQNKLSRNTFFIDHSYNIHLESKSRRLRKAMEEDSVLAAAVDSIVALRMQRYAEAVDAAVEAARMPADTGAADSTAAGGQLPAPADSAAVPALADSLMAQAADSLLRASVMDTLLPPSEDEIYTALADSLLFGSAGEGPMLSVGHVGEVTRYYRYYTDNIALNDEVGRNFYNNMFYINPTSSADSTRMLTVDNKLFFRLQPWARDAVVSQISGGLGYQWNSIYAFNPDMFLTGNGNRSLHDLYVYAGARGQYRKYLNWGAQARYSFLGYWQNDFSVDADLDVSFYPFKDKSEPIVLGGKFSTSLKEPDWFSQHYYSNHYVWDNDFGKTSTTKVEAFLDIPKWRLEASFSYGLVNNYLYNDTLGVIRQHDGLINVMSGYVRKDFKLWKFHLDNKILFQYSSNRDVLPLPMLTFHMRYYLELEAVRNVLTVQIGADATMNTPYYAPAYNPALGTFQLQTRELIGYNPYIDVFLNMQWKRVNVFIKVINVGQGWPDGGNMFSAYHYIKPYRGFKVGIHWPFYIE</sequence>
<proteinExistence type="predicted"/>
<dbReference type="Pfam" id="PF14121">
    <property type="entry name" value="Porin_10"/>
    <property type="match status" value="1"/>
</dbReference>
<organism evidence="1 2">
    <name type="scientific">Candidatus Coprenecus avistercoris</name>
    <dbReference type="NCBI Taxonomy" id="2840730"/>
    <lineage>
        <taxon>Bacteria</taxon>
        <taxon>Pseudomonadati</taxon>
        <taxon>Bacteroidota</taxon>
        <taxon>Bacteroidia</taxon>
        <taxon>Bacteroidales</taxon>
        <taxon>Rikenellaceae</taxon>
        <taxon>Rikenellaceae incertae sedis</taxon>
        <taxon>Candidatus Coprenecus</taxon>
    </lineage>
</organism>
<dbReference type="EMBL" id="DVHI01000028">
    <property type="protein sequence ID" value="HIR62252.1"/>
    <property type="molecule type" value="Genomic_DNA"/>
</dbReference>